<evidence type="ECO:0000313" key="2">
    <source>
        <dbReference type="Proteomes" id="UP000009223"/>
    </source>
</evidence>
<dbReference type="InterPro" id="IPR005368">
    <property type="entry name" value="UPF0175"/>
</dbReference>
<accession>F5YI16</accession>
<dbReference type="AlphaFoldDB" id="F5YI16"/>
<sequence length="58" mass="6646">MRKEYATKMYQQGKLTLGQGAEFCGICLYDFTALLAVQNIPVINYDPEDLDRELAEWA</sequence>
<reference evidence="2" key="1">
    <citation type="submission" date="2009-12" db="EMBL/GenBank/DDBJ databases">
        <title>Complete sequence of Treponema primitia strain ZAS-2.</title>
        <authorList>
            <person name="Tetu S.G."/>
            <person name="Matson E."/>
            <person name="Ren Q."/>
            <person name="Seshadri R."/>
            <person name="Elbourne L."/>
            <person name="Hassan K.A."/>
            <person name="Durkin A."/>
            <person name="Radune D."/>
            <person name="Mohamoud Y."/>
            <person name="Shay R."/>
            <person name="Jin S."/>
            <person name="Zhang X."/>
            <person name="Lucey K."/>
            <person name="Ballor N.R."/>
            <person name="Ottesen E."/>
            <person name="Rosenthal R."/>
            <person name="Allen A."/>
            <person name="Leadbetter J.R."/>
            <person name="Paulsen I.T."/>
        </authorList>
    </citation>
    <scope>NUCLEOTIDE SEQUENCE [LARGE SCALE GENOMIC DNA]</scope>
    <source>
        <strain evidence="2">ATCC BAA-887 / DSM 12427 / ZAS-2</strain>
    </source>
</reference>
<evidence type="ECO:0000313" key="1">
    <source>
        <dbReference type="EMBL" id="AEF84341.1"/>
    </source>
</evidence>
<evidence type="ECO:0008006" key="3">
    <source>
        <dbReference type="Google" id="ProtNLM"/>
    </source>
</evidence>
<dbReference type="HOGENOM" id="CLU_2977961_0_0_12"/>
<name>F5YI16_TREPZ</name>
<dbReference type="Proteomes" id="UP000009223">
    <property type="component" value="Chromosome"/>
</dbReference>
<dbReference type="KEGG" id="tpi:TREPR_2288"/>
<protein>
    <recommendedName>
        <fullName evidence="3">Phage protein</fullName>
    </recommendedName>
</protein>
<proteinExistence type="predicted"/>
<organism evidence="1 2">
    <name type="scientific">Treponema primitia (strain ATCC BAA-887 / DSM 12427 / ZAS-2)</name>
    <dbReference type="NCBI Taxonomy" id="545694"/>
    <lineage>
        <taxon>Bacteria</taxon>
        <taxon>Pseudomonadati</taxon>
        <taxon>Spirochaetota</taxon>
        <taxon>Spirochaetia</taxon>
        <taxon>Spirochaetales</taxon>
        <taxon>Treponemataceae</taxon>
        <taxon>Treponema</taxon>
    </lineage>
</organism>
<dbReference type="Pfam" id="PF03683">
    <property type="entry name" value="UPF0175"/>
    <property type="match status" value="1"/>
</dbReference>
<dbReference type="eggNOG" id="ENOG5032AUR">
    <property type="taxonomic scope" value="Bacteria"/>
</dbReference>
<dbReference type="EMBL" id="CP001843">
    <property type="protein sequence ID" value="AEF84341.1"/>
    <property type="molecule type" value="Genomic_DNA"/>
</dbReference>
<reference evidence="1 2" key="2">
    <citation type="journal article" date="2011" name="ISME J.">
        <title>RNA-seq reveals cooperative metabolic interactions between two termite-gut spirochete species in co-culture.</title>
        <authorList>
            <person name="Rosenthal A.Z."/>
            <person name="Matson E.G."/>
            <person name="Eldar A."/>
            <person name="Leadbetter J.R."/>
        </authorList>
    </citation>
    <scope>NUCLEOTIDE SEQUENCE [LARGE SCALE GENOMIC DNA]</scope>
    <source>
        <strain evidence="2">ATCC BAA-887 / DSM 12427 / ZAS-2</strain>
    </source>
</reference>
<keyword evidence="2" id="KW-1185">Reference proteome</keyword>
<gene>
    <name evidence="1" type="ordered locus">TREPR_2288</name>
</gene>